<evidence type="ECO:0000259" key="1">
    <source>
        <dbReference type="Pfam" id="PF13649"/>
    </source>
</evidence>
<keyword evidence="3" id="KW-0489">Methyltransferase</keyword>
<keyword evidence="3" id="KW-0808">Transferase</keyword>
<dbReference type="InterPro" id="IPR016718">
    <property type="entry name" value="rRNA_m1G-MeTrfase_A_prd"/>
</dbReference>
<keyword evidence="4" id="KW-1185">Reference proteome</keyword>
<evidence type="ECO:0000313" key="4">
    <source>
        <dbReference type="Proteomes" id="UP000198717"/>
    </source>
</evidence>
<reference evidence="3 4" key="1">
    <citation type="submission" date="2016-10" db="EMBL/GenBank/DDBJ databases">
        <authorList>
            <person name="Varghese N."/>
            <person name="Submissions S."/>
        </authorList>
    </citation>
    <scope>NUCLEOTIDE SEQUENCE [LARGE SCALE GENOMIC DNA]</scope>
    <source>
        <strain evidence="3 4">DSM 2260</strain>
    </source>
</reference>
<dbReference type="GO" id="GO:0008168">
    <property type="term" value="F:methyltransferase activity"/>
    <property type="evidence" value="ECO:0007669"/>
    <property type="project" value="UniProtKB-KW"/>
</dbReference>
<dbReference type="Proteomes" id="UP000198717">
    <property type="component" value="Unassembled WGS sequence"/>
</dbReference>
<dbReference type="Gene3D" id="3.40.50.150">
    <property type="entry name" value="Vaccinia Virus protein VP39"/>
    <property type="match status" value="1"/>
</dbReference>
<feature type="domain" description="23S rRNA (guanine(745)-N(1))-methyltransferase N-terminal" evidence="2">
    <location>
        <begin position="18"/>
        <end position="55"/>
    </location>
</feature>
<feature type="domain" description="Methyltransferase" evidence="1">
    <location>
        <begin position="103"/>
        <end position="184"/>
    </location>
</feature>
<dbReference type="Pfam" id="PF13649">
    <property type="entry name" value="Methyltransf_25"/>
    <property type="match status" value="1"/>
</dbReference>
<evidence type="ECO:0000259" key="2">
    <source>
        <dbReference type="Pfam" id="PF21302"/>
    </source>
</evidence>
<dbReference type="InterPro" id="IPR048647">
    <property type="entry name" value="RlmA_N"/>
</dbReference>
<evidence type="ECO:0000313" key="3">
    <source>
        <dbReference type="EMBL" id="SDF29391.1"/>
    </source>
</evidence>
<name>A0ABY0NCW2_9BACT</name>
<dbReference type="EMBL" id="FNAJ01000028">
    <property type="protein sequence ID" value="SDF29391.1"/>
    <property type="molecule type" value="Genomic_DNA"/>
</dbReference>
<accession>A0ABY0NCW2</accession>
<dbReference type="InterPro" id="IPR041698">
    <property type="entry name" value="Methyltransf_25"/>
</dbReference>
<dbReference type="SUPFAM" id="SSF53335">
    <property type="entry name" value="S-adenosyl-L-methionine-dependent methyltransferases"/>
    <property type="match status" value="1"/>
</dbReference>
<sequence length="297" mass="32279">MSAPASPRFPPPLLPLLCCPICQSPLRQEATALRCVARHAFDVARQGYVNLLPGHRAPGNADTQSMVAAREAFLARGHYEPLAARLAEHAARLTGADVTEGCVLDVGAGTGHYLARVLDRCPALTGLAIDISRFAARRAARAHARAGALIADGERTLPIRNHSVALALSVFAPRNIPELHRVLNRRGALLIVTPTAQHLTQLIQPMGLLSVDARKEERLHARLRNTFEPGVREALELTLRLTRDDAFHIAAMGPSAFHASTEELRRRADVLPEPFTVTASFTVANYHRVERDGSARA</sequence>
<dbReference type="CDD" id="cd02440">
    <property type="entry name" value="AdoMet_MTases"/>
    <property type="match status" value="1"/>
</dbReference>
<dbReference type="GO" id="GO:0032259">
    <property type="term" value="P:methylation"/>
    <property type="evidence" value="ECO:0007669"/>
    <property type="project" value="UniProtKB-KW"/>
</dbReference>
<comment type="caution">
    <text evidence="3">The sequence shown here is derived from an EMBL/GenBank/DDBJ whole genome shotgun (WGS) entry which is preliminary data.</text>
</comment>
<gene>
    <name evidence="3" type="ORF">SAMN04488504_12829</name>
</gene>
<protein>
    <submittedName>
        <fullName evidence="3">23S rRNA m(1)G-748 methyltransferase</fullName>
    </submittedName>
</protein>
<organism evidence="3 4">
    <name type="scientific">Myxococcus virescens</name>
    <dbReference type="NCBI Taxonomy" id="83456"/>
    <lineage>
        <taxon>Bacteria</taxon>
        <taxon>Pseudomonadati</taxon>
        <taxon>Myxococcota</taxon>
        <taxon>Myxococcia</taxon>
        <taxon>Myxococcales</taxon>
        <taxon>Cystobacterineae</taxon>
        <taxon>Myxococcaceae</taxon>
        <taxon>Myxococcus</taxon>
    </lineage>
</organism>
<dbReference type="PIRSF" id="PIRSF018249">
    <property type="entry name" value="MyrA_prd"/>
    <property type="match status" value="1"/>
</dbReference>
<proteinExistence type="predicted"/>
<dbReference type="InterPro" id="IPR029063">
    <property type="entry name" value="SAM-dependent_MTases_sf"/>
</dbReference>
<dbReference type="Pfam" id="PF21302">
    <property type="entry name" value="Zn_ribbon_RlmA"/>
    <property type="match status" value="1"/>
</dbReference>
<dbReference type="RefSeq" id="WP_244172364.1">
    <property type="nucleotide sequence ID" value="NZ_BJVY01000054.1"/>
</dbReference>